<dbReference type="Proteomes" id="UP000748531">
    <property type="component" value="Unassembled WGS sequence"/>
</dbReference>
<evidence type="ECO:0000313" key="1">
    <source>
        <dbReference type="EMBL" id="KAF5394537.1"/>
    </source>
</evidence>
<protein>
    <submittedName>
        <fullName evidence="1">Uncharacterized protein</fullName>
    </submittedName>
</protein>
<dbReference type="AlphaFoldDB" id="A0A8J4WSF1"/>
<comment type="caution">
    <text evidence="1">The sequence shown here is derived from an EMBL/GenBank/DDBJ whole genome shotgun (WGS) entry which is preliminary data.</text>
</comment>
<name>A0A8J4WSF1_9TREM</name>
<gene>
    <name evidence="1" type="ORF">PHET_11221</name>
</gene>
<accession>A0A8J4WSF1</accession>
<proteinExistence type="predicted"/>
<organism evidence="1 2">
    <name type="scientific">Paragonimus heterotremus</name>
    <dbReference type="NCBI Taxonomy" id="100268"/>
    <lineage>
        <taxon>Eukaryota</taxon>
        <taxon>Metazoa</taxon>
        <taxon>Spiralia</taxon>
        <taxon>Lophotrochozoa</taxon>
        <taxon>Platyhelminthes</taxon>
        <taxon>Trematoda</taxon>
        <taxon>Digenea</taxon>
        <taxon>Plagiorchiida</taxon>
        <taxon>Troglotremata</taxon>
        <taxon>Troglotrematidae</taxon>
        <taxon>Paragonimus</taxon>
    </lineage>
</organism>
<dbReference type="EMBL" id="LUCH01018228">
    <property type="protein sequence ID" value="KAF5394537.1"/>
    <property type="molecule type" value="Genomic_DNA"/>
</dbReference>
<reference evidence="1" key="1">
    <citation type="submission" date="2019-05" db="EMBL/GenBank/DDBJ databases">
        <title>Annotation for the trematode Paragonimus heterotremus.</title>
        <authorList>
            <person name="Choi Y.-J."/>
        </authorList>
    </citation>
    <scope>NUCLEOTIDE SEQUENCE</scope>
    <source>
        <strain evidence="1">LC</strain>
    </source>
</reference>
<keyword evidence="2" id="KW-1185">Reference proteome</keyword>
<sequence length="91" mass="9795">MIKVQASDCGTYANIGLMNAGQLARRGASHPGDFPAGSPIPTVHKEMVKAVFKAFRNSSHPGVRPSGKFTFRRFVWLSTNGVVGSSMDRDS</sequence>
<evidence type="ECO:0000313" key="2">
    <source>
        <dbReference type="Proteomes" id="UP000748531"/>
    </source>
</evidence>